<reference evidence="7" key="1">
    <citation type="submission" date="2022-11" db="UniProtKB">
        <authorList>
            <consortium name="WormBaseParasite"/>
        </authorList>
    </citation>
    <scope>IDENTIFICATION</scope>
</reference>
<evidence type="ECO:0000313" key="6">
    <source>
        <dbReference type="Proteomes" id="UP000887572"/>
    </source>
</evidence>
<dbReference type="Gene3D" id="3.20.20.190">
    <property type="entry name" value="Phosphatidylinositol (PI) phosphodiesterase"/>
    <property type="match status" value="1"/>
</dbReference>
<evidence type="ECO:0000259" key="4">
    <source>
        <dbReference type="PROSITE" id="PS51166"/>
    </source>
</evidence>
<feature type="compositionally biased region" description="Polar residues" evidence="3">
    <location>
        <begin position="794"/>
        <end position="805"/>
    </location>
</feature>
<dbReference type="InterPro" id="IPR057506">
    <property type="entry name" value="C2_GPCPD1"/>
</dbReference>
<dbReference type="Gene3D" id="2.60.40.10">
    <property type="entry name" value="Immunoglobulins"/>
    <property type="match status" value="1"/>
</dbReference>
<evidence type="ECO:0000256" key="2">
    <source>
        <dbReference type="ARBA" id="ARBA00022801"/>
    </source>
</evidence>
<evidence type="ECO:0000256" key="1">
    <source>
        <dbReference type="ARBA" id="ARBA00007277"/>
    </source>
</evidence>
<name>A0A914GTT4_GLORO</name>
<dbReference type="WBParaSite" id="Gr19_v10_g10343.t2">
    <property type="protein sequence ID" value="Gr19_v10_g10343.t2"/>
    <property type="gene ID" value="Gr19_v10_g10343"/>
</dbReference>
<keyword evidence="2" id="KW-0378">Hydrolase</keyword>
<dbReference type="InterPro" id="IPR030395">
    <property type="entry name" value="GP_PDE_dom"/>
</dbReference>
<dbReference type="Proteomes" id="UP000887572">
    <property type="component" value="Unplaced"/>
</dbReference>
<dbReference type="SUPFAM" id="SSF49452">
    <property type="entry name" value="Starch-binding domain-like"/>
    <property type="match status" value="1"/>
</dbReference>
<comment type="similarity">
    <text evidence="1">Belongs to the glycerophosphoryl diester phosphodiesterase family.</text>
</comment>
<keyword evidence="6" id="KW-1185">Reference proteome</keyword>
<dbReference type="Pfam" id="PF03009">
    <property type="entry name" value="GDPD"/>
    <property type="match status" value="1"/>
</dbReference>
<dbReference type="AlphaFoldDB" id="A0A914GTT4"/>
<dbReference type="InterPro" id="IPR002044">
    <property type="entry name" value="CBM20"/>
</dbReference>
<feature type="region of interest" description="Disordered" evidence="3">
    <location>
        <begin position="774"/>
        <end position="808"/>
    </location>
</feature>
<dbReference type="SMART" id="SM01065">
    <property type="entry name" value="CBM_2"/>
    <property type="match status" value="1"/>
</dbReference>
<dbReference type="PANTHER" id="PTHR22958">
    <property type="entry name" value="GLYCEROPHOSPHORYL DIESTER PHOSPHODIESTERASE"/>
    <property type="match status" value="1"/>
</dbReference>
<feature type="domain" description="CBM20" evidence="4">
    <location>
        <begin position="67"/>
        <end position="182"/>
    </location>
</feature>
<dbReference type="GO" id="GO:2001070">
    <property type="term" value="F:starch binding"/>
    <property type="evidence" value="ECO:0007669"/>
    <property type="project" value="InterPro"/>
</dbReference>
<proteinExistence type="inferred from homology"/>
<evidence type="ECO:0000259" key="5">
    <source>
        <dbReference type="PROSITE" id="PS51704"/>
    </source>
</evidence>
<evidence type="ECO:0000256" key="3">
    <source>
        <dbReference type="SAM" id="MobiDB-lite"/>
    </source>
</evidence>
<dbReference type="InterPro" id="IPR013784">
    <property type="entry name" value="Carb-bd-like_fold"/>
</dbReference>
<dbReference type="InterPro" id="IPR013783">
    <property type="entry name" value="Ig-like_fold"/>
</dbReference>
<dbReference type="InterPro" id="IPR017946">
    <property type="entry name" value="PLC-like_Pdiesterase_TIM-brl"/>
</dbReference>
<dbReference type="PANTHER" id="PTHR22958:SF1">
    <property type="entry name" value="GLYCEROPHOSPHOCHOLINE PHOSPHODIESTERASE GPCPD1"/>
    <property type="match status" value="1"/>
</dbReference>
<accession>A0A914GTT4</accession>
<dbReference type="FunFam" id="3.20.20.190:FF:000032">
    <property type="entry name" value="Glycerophosphoryl diester phosphodiesterase, putative"/>
    <property type="match status" value="1"/>
</dbReference>
<feature type="domain" description="GP-PDE" evidence="5">
    <location>
        <begin position="408"/>
        <end position="733"/>
    </location>
</feature>
<dbReference type="InterPro" id="IPR051578">
    <property type="entry name" value="GDPD"/>
</dbReference>
<organism evidence="6 7">
    <name type="scientific">Globodera rostochiensis</name>
    <name type="common">Golden nematode worm</name>
    <name type="synonym">Heterodera rostochiensis</name>
    <dbReference type="NCBI Taxonomy" id="31243"/>
    <lineage>
        <taxon>Eukaryota</taxon>
        <taxon>Metazoa</taxon>
        <taxon>Ecdysozoa</taxon>
        <taxon>Nematoda</taxon>
        <taxon>Chromadorea</taxon>
        <taxon>Rhabditida</taxon>
        <taxon>Tylenchina</taxon>
        <taxon>Tylenchomorpha</taxon>
        <taxon>Tylenchoidea</taxon>
        <taxon>Heteroderidae</taxon>
        <taxon>Heteroderinae</taxon>
        <taxon>Globodera</taxon>
    </lineage>
</organism>
<dbReference type="PROSITE" id="PS51166">
    <property type="entry name" value="CBM20"/>
    <property type="match status" value="1"/>
</dbReference>
<dbReference type="Pfam" id="PF00686">
    <property type="entry name" value="CBM_20"/>
    <property type="match status" value="1"/>
</dbReference>
<dbReference type="PROSITE" id="PS51704">
    <property type="entry name" value="GP_PDE"/>
    <property type="match status" value="1"/>
</dbReference>
<dbReference type="Pfam" id="PF25329">
    <property type="entry name" value="C2_GDE1"/>
    <property type="match status" value="1"/>
</dbReference>
<dbReference type="GO" id="GO:0047389">
    <property type="term" value="F:glycerophosphocholine phosphodiesterase activity"/>
    <property type="evidence" value="ECO:0007669"/>
    <property type="project" value="TreeGrafter"/>
</dbReference>
<sequence length="889" mass="99569">MLSISSQCIYSQRCRRLKPSPLPVSSISYLLLKCSYKSSALVVLAVTCPKKNITKFSYFYESTKFPIAGQPMFTVHFDVSVSFALHNDQFVFVTGSHEHLGNWETGKALKLDKRENGRWVGIVNLGVDILKFRYFVGYFLQSEEGRSPVLAISKWETHSTPRCVMPPVEASNKGVCRANLRDIFGFSGGREFFSDGWVLTDEMNQILLTVSGGALKFYKQKHIRADYRLKVVPFDLRNRNDASNAEDDDEPNAVATIDELPSAHPTLPSHSPTEIAGLKNGVIGLQQPKKKSFASDPPKFRDQDEFGEPFHNKVDYFMFRTQSVAVEYLSFRIEVYAGTVDKLVAQGYALPSTLHDSFGRTSVPLLTKMGIPVGKVYFAYLFIRPLRLPHPNPTMHNCYAKHWKKRSTLEVGHRGMGNSYTKCAVARENTLHSLNSAIKNGADLVEFDVHLTKDKIPIIFHDFHVMVWVAKRLPSAASNAAQTDSESDDGKRPKDPKVLDFYQLAVKDLELNKLRLLHLDHVKVNENGMDNGTDSACHRRVTGAHDEAEEHRPFPALSEAFQSLPDVGFNIEVKYPQLQVDEQNECEGGYFERNEFVDIILSNVLSNAGRRRIVFSSFDADICTMLSVKQKKYPVLFLCLGDSTRHVQYADERTRSSMAAVKFAHAIGLVGVNFNSEDLLKDASPVGKAKELGLISFVWGDELVERKHVDYFKKSLAVEGLIYDRIGEGESRTNVFTLEKAKKNELFSQKKSSTAGVMQATPPRCFSHHQLNNNNIAASDGEGARQRVARGSRNRSTSAWSSTQESDGDIRSKNAMFAIGEIDSSFSSVPVVPTIRRHNSSYVGTPNEALGHLQTVVESRVKTTATTVDEGERSETIKQQRFTMMASEI</sequence>
<protein>
    <submittedName>
        <fullName evidence="7">Uncharacterized protein</fullName>
    </submittedName>
</protein>
<evidence type="ECO:0000313" key="7">
    <source>
        <dbReference type="WBParaSite" id="Gr19_v10_g10343.t2"/>
    </source>
</evidence>
<dbReference type="SUPFAM" id="SSF51695">
    <property type="entry name" value="PLC-like phosphodiesterases"/>
    <property type="match status" value="1"/>
</dbReference>
<dbReference type="GO" id="GO:0046475">
    <property type="term" value="P:glycerophospholipid catabolic process"/>
    <property type="evidence" value="ECO:0007669"/>
    <property type="project" value="TreeGrafter"/>
</dbReference>